<feature type="non-terminal residue" evidence="6">
    <location>
        <position position="232"/>
    </location>
</feature>
<protein>
    <submittedName>
        <fullName evidence="6">Uncharacterized protein LOC106013656</fullName>
    </submittedName>
</protein>
<keyword evidence="5" id="KW-1185">Reference proteome</keyword>
<feature type="region of interest" description="Disordered" evidence="4">
    <location>
        <begin position="1"/>
        <end position="42"/>
    </location>
</feature>
<evidence type="ECO:0000256" key="2">
    <source>
        <dbReference type="ARBA" id="ARBA00023163"/>
    </source>
</evidence>
<name>A0ABM1AD40_APLCA</name>
<dbReference type="Proteomes" id="UP000694888">
    <property type="component" value="Unplaced"/>
</dbReference>
<evidence type="ECO:0000256" key="3">
    <source>
        <dbReference type="ARBA" id="ARBA00023170"/>
    </source>
</evidence>
<evidence type="ECO:0000313" key="5">
    <source>
        <dbReference type="Proteomes" id="UP000694888"/>
    </source>
</evidence>
<keyword evidence="2" id="KW-0804">Transcription</keyword>
<organism evidence="5 6">
    <name type="scientific">Aplysia californica</name>
    <name type="common">California sea hare</name>
    <dbReference type="NCBI Taxonomy" id="6500"/>
    <lineage>
        <taxon>Eukaryota</taxon>
        <taxon>Metazoa</taxon>
        <taxon>Spiralia</taxon>
        <taxon>Lophotrochozoa</taxon>
        <taxon>Mollusca</taxon>
        <taxon>Gastropoda</taxon>
        <taxon>Heterobranchia</taxon>
        <taxon>Euthyneura</taxon>
        <taxon>Tectipleura</taxon>
        <taxon>Aplysiida</taxon>
        <taxon>Aplysioidea</taxon>
        <taxon>Aplysiidae</taxon>
        <taxon>Aplysia</taxon>
    </lineage>
</organism>
<dbReference type="Gene3D" id="1.10.565.10">
    <property type="entry name" value="Retinoid X Receptor"/>
    <property type="match status" value="1"/>
</dbReference>
<feature type="compositionally biased region" description="Polar residues" evidence="4">
    <location>
        <begin position="13"/>
        <end position="42"/>
    </location>
</feature>
<evidence type="ECO:0000256" key="1">
    <source>
        <dbReference type="ARBA" id="ARBA00023015"/>
    </source>
</evidence>
<evidence type="ECO:0000313" key="6">
    <source>
        <dbReference type="RefSeq" id="XP_012945409.1"/>
    </source>
</evidence>
<proteinExistence type="predicted"/>
<gene>
    <name evidence="6" type="primary">LOC106013656</name>
</gene>
<feature type="compositionally biased region" description="Polar residues" evidence="4">
    <location>
        <begin position="67"/>
        <end position="76"/>
    </location>
</feature>
<feature type="region of interest" description="Disordered" evidence="4">
    <location>
        <begin position="58"/>
        <end position="91"/>
    </location>
</feature>
<dbReference type="RefSeq" id="XP_012945409.1">
    <property type="nucleotide sequence ID" value="XM_013089955.1"/>
</dbReference>
<keyword evidence="1" id="KW-0805">Transcription regulation</keyword>
<keyword evidence="3" id="KW-0675">Receptor</keyword>
<reference evidence="6" key="1">
    <citation type="submission" date="2025-08" db="UniProtKB">
        <authorList>
            <consortium name="RefSeq"/>
        </authorList>
    </citation>
    <scope>IDENTIFICATION</scope>
</reference>
<dbReference type="SUPFAM" id="SSF48508">
    <property type="entry name" value="Nuclear receptor ligand-binding domain"/>
    <property type="match status" value="1"/>
</dbReference>
<accession>A0ABM1AD40</accession>
<sequence length="232" mass="25710">MDTSDLIPLSPAGATSSVVNSQDGMVNSQDGMVNSQDGMVNSQDGMVTMCSINADPSITDCRPSDKISPSNSEYQTSDSSDDSPDMTSQLGLSMHDSTLTLAASFEKHMERLLHKQRLMMDLIASGKPAKYHPVVPENKPKVYEMIIRTIPDINKSIIGFCNDVPGFSSLCKSDGETLVKRAYYDIWMVTNSRMFRDGESYLMFNDGTVYSRGWMESILNKYMVSKIMAYAD</sequence>
<dbReference type="GeneID" id="106013656"/>
<evidence type="ECO:0000256" key="4">
    <source>
        <dbReference type="SAM" id="MobiDB-lite"/>
    </source>
</evidence>
<dbReference type="InterPro" id="IPR035500">
    <property type="entry name" value="NHR-like_dom_sf"/>
</dbReference>